<evidence type="ECO:0000256" key="7">
    <source>
        <dbReference type="ARBA" id="ARBA00023251"/>
    </source>
</evidence>
<comment type="caution">
    <text evidence="11">The sequence shown here is derived from an EMBL/GenBank/DDBJ whole genome shotgun (WGS) entry which is preliminary data.</text>
</comment>
<evidence type="ECO:0000256" key="3">
    <source>
        <dbReference type="ARBA" id="ARBA00022475"/>
    </source>
</evidence>
<dbReference type="NCBIfam" id="TIGR00711">
    <property type="entry name" value="efflux_EmrB"/>
    <property type="match status" value="1"/>
</dbReference>
<feature type="transmembrane region" description="Helical" evidence="9">
    <location>
        <begin position="67"/>
        <end position="85"/>
    </location>
</feature>
<feature type="transmembrane region" description="Helical" evidence="9">
    <location>
        <begin position="154"/>
        <end position="175"/>
    </location>
</feature>
<feature type="domain" description="Major facilitator superfamily (MFS) profile" evidence="10">
    <location>
        <begin position="1"/>
        <end position="452"/>
    </location>
</feature>
<dbReference type="InterPro" id="IPR004638">
    <property type="entry name" value="EmrB-like"/>
</dbReference>
<sequence>MLTVVCLCQLMVVLDVSVVNVALPSIRTDLGFTASGLQWVVNAYTLAFGGLLLLGGRLADVIGQRRAAVAGLALFGVTSLLGGLAQQPWELVAARAAQGVSGALLLPVSLTVITTTFAEGPARHRALAVWGAVAGAGGAAGVLLGGVLTEYLDWRWVLFVNVPIAAVAIPLAVACVPARRPGRRPRLDIAGAVLATAAMVVLVYSVVRTDTYAWGSPQTLGGLALGLVLAGAFVAVERRTAAPLVRLGILRSRSLAVACLTVFLIACGQFGAFYFASLYLQGVVEYSPVRTGLAFVPFSLGVVTGTIVAGRIMARVGPRPPLVVGLVLAAAGMSWFGAVSPHGSFTGDILGPSLVASLGLGLCMVPNTAAGTSGVAREEAGLASGLLNSARQCGGSIGLAVLVTVAGTVTRHHEDPAGAAAVTAGYGRAFLVSGLLIAVAALAAAVLLPRRPAPDPAGGADADAEPAAAGTGG</sequence>
<dbReference type="InterPro" id="IPR020846">
    <property type="entry name" value="MFS_dom"/>
</dbReference>
<dbReference type="AlphaFoldDB" id="A0A940XI67"/>
<dbReference type="GO" id="GO:0046677">
    <property type="term" value="P:response to antibiotic"/>
    <property type="evidence" value="ECO:0007669"/>
    <property type="project" value="UniProtKB-KW"/>
</dbReference>
<dbReference type="Gene3D" id="1.20.1720.10">
    <property type="entry name" value="Multidrug resistance protein D"/>
    <property type="match status" value="1"/>
</dbReference>
<feature type="transmembrane region" description="Helical" evidence="9">
    <location>
        <begin position="429"/>
        <end position="448"/>
    </location>
</feature>
<keyword evidence="6 9" id="KW-0472">Membrane</keyword>
<dbReference type="PROSITE" id="PS50850">
    <property type="entry name" value="MFS"/>
    <property type="match status" value="1"/>
</dbReference>
<feature type="transmembrane region" description="Helical" evidence="9">
    <location>
        <begin position="349"/>
        <end position="369"/>
    </location>
</feature>
<protein>
    <submittedName>
        <fullName evidence="11">MFS transporter</fullName>
    </submittedName>
</protein>
<evidence type="ECO:0000256" key="9">
    <source>
        <dbReference type="SAM" id="Phobius"/>
    </source>
</evidence>
<evidence type="ECO:0000256" key="1">
    <source>
        <dbReference type="ARBA" id="ARBA00004651"/>
    </source>
</evidence>
<feature type="transmembrane region" description="Helical" evidence="9">
    <location>
        <begin position="257"/>
        <end position="280"/>
    </location>
</feature>
<dbReference type="Gene3D" id="1.20.1250.20">
    <property type="entry name" value="MFS general substrate transporter like domains"/>
    <property type="match status" value="1"/>
</dbReference>
<evidence type="ECO:0000256" key="6">
    <source>
        <dbReference type="ARBA" id="ARBA00023136"/>
    </source>
</evidence>
<feature type="transmembrane region" description="Helical" evidence="9">
    <location>
        <begin position="37"/>
        <end position="55"/>
    </location>
</feature>
<keyword evidence="3" id="KW-1003">Cell membrane</keyword>
<dbReference type="CDD" id="cd17321">
    <property type="entry name" value="MFS_MMR_MDR_like"/>
    <property type="match status" value="1"/>
</dbReference>
<keyword evidence="5 9" id="KW-1133">Transmembrane helix</keyword>
<proteinExistence type="predicted"/>
<keyword evidence="7" id="KW-0046">Antibiotic resistance</keyword>
<dbReference type="Pfam" id="PF07690">
    <property type="entry name" value="MFS_1"/>
    <property type="match status" value="1"/>
</dbReference>
<keyword evidence="12" id="KW-1185">Reference proteome</keyword>
<feature type="transmembrane region" description="Helical" evidence="9">
    <location>
        <begin position="127"/>
        <end position="148"/>
    </location>
</feature>
<evidence type="ECO:0000256" key="8">
    <source>
        <dbReference type="SAM" id="MobiDB-lite"/>
    </source>
</evidence>
<dbReference type="EMBL" id="JAGPNL010000001">
    <property type="protein sequence ID" value="MBQ0824954.1"/>
    <property type="molecule type" value="Genomic_DNA"/>
</dbReference>
<dbReference type="Proteomes" id="UP000677875">
    <property type="component" value="Unassembled WGS sequence"/>
</dbReference>
<evidence type="ECO:0000256" key="2">
    <source>
        <dbReference type="ARBA" id="ARBA00022448"/>
    </source>
</evidence>
<keyword evidence="4 9" id="KW-0812">Transmembrane</keyword>
<feature type="transmembrane region" description="Helical" evidence="9">
    <location>
        <begin position="292"/>
        <end position="310"/>
    </location>
</feature>
<name>A0A940XI67_9ACTN</name>
<feature type="transmembrane region" description="Helical" evidence="9">
    <location>
        <begin position="219"/>
        <end position="236"/>
    </location>
</feature>
<evidence type="ECO:0000256" key="5">
    <source>
        <dbReference type="ARBA" id="ARBA00022989"/>
    </source>
</evidence>
<dbReference type="GO" id="GO:0022857">
    <property type="term" value="F:transmembrane transporter activity"/>
    <property type="evidence" value="ECO:0007669"/>
    <property type="project" value="InterPro"/>
</dbReference>
<feature type="region of interest" description="Disordered" evidence="8">
    <location>
        <begin position="454"/>
        <end position="473"/>
    </location>
</feature>
<organism evidence="11 12">
    <name type="scientific">Streptomyces tagetis</name>
    <dbReference type="NCBI Taxonomy" id="2820809"/>
    <lineage>
        <taxon>Bacteria</taxon>
        <taxon>Bacillati</taxon>
        <taxon>Actinomycetota</taxon>
        <taxon>Actinomycetes</taxon>
        <taxon>Kitasatosporales</taxon>
        <taxon>Streptomycetaceae</taxon>
        <taxon>Streptomyces</taxon>
    </lineage>
</organism>
<accession>A0A940XI67</accession>
<evidence type="ECO:0000313" key="12">
    <source>
        <dbReference type="Proteomes" id="UP000677875"/>
    </source>
</evidence>
<dbReference type="GO" id="GO:0005886">
    <property type="term" value="C:plasma membrane"/>
    <property type="evidence" value="ECO:0007669"/>
    <property type="project" value="UniProtKB-SubCell"/>
</dbReference>
<feature type="transmembrane region" description="Helical" evidence="9">
    <location>
        <begin position="97"/>
        <end position="118"/>
    </location>
</feature>
<keyword evidence="2" id="KW-0813">Transport</keyword>
<dbReference type="PANTHER" id="PTHR42718">
    <property type="entry name" value="MAJOR FACILITATOR SUPERFAMILY MULTIDRUG TRANSPORTER MFSC"/>
    <property type="match status" value="1"/>
</dbReference>
<dbReference type="InterPro" id="IPR011701">
    <property type="entry name" value="MFS"/>
</dbReference>
<feature type="transmembrane region" description="Helical" evidence="9">
    <location>
        <begin position="187"/>
        <end position="207"/>
    </location>
</feature>
<feature type="transmembrane region" description="Helical" evidence="9">
    <location>
        <begin position="322"/>
        <end position="343"/>
    </location>
</feature>
<dbReference type="SUPFAM" id="SSF103473">
    <property type="entry name" value="MFS general substrate transporter"/>
    <property type="match status" value="1"/>
</dbReference>
<evidence type="ECO:0000256" key="4">
    <source>
        <dbReference type="ARBA" id="ARBA00022692"/>
    </source>
</evidence>
<comment type="subcellular location">
    <subcellularLocation>
        <location evidence="1">Cell membrane</location>
        <topology evidence="1">Multi-pass membrane protein</topology>
    </subcellularLocation>
</comment>
<dbReference type="InterPro" id="IPR036259">
    <property type="entry name" value="MFS_trans_sf"/>
</dbReference>
<evidence type="ECO:0000313" key="11">
    <source>
        <dbReference type="EMBL" id="MBQ0824954.1"/>
    </source>
</evidence>
<dbReference type="PANTHER" id="PTHR42718:SF46">
    <property type="entry name" value="BLR6921 PROTEIN"/>
    <property type="match status" value="1"/>
</dbReference>
<reference evidence="11" key="1">
    <citation type="submission" date="2021-04" db="EMBL/GenBank/DDBJ databases">
        <title>Genome seq and assembly of Streptomyces sp. RG38.</title>
        <authorList>
            <person name="Chhetri G."/>
        </authorList>
    </citation>
    <scope>NUCLEOTIDE SEQUENCE</scope>
    <source>
        <strain evidence="11">RG38</strain>
    </source>
</reference>
<gene>
    <name evidence="11" type="ORF">J5Y05_00265</name>
</gene>
<evidence type="ECO:0000259" key="10">
    <source>
        <dbReference type="PROSITE" id="PS50850"/>
    </source>
</evidence>